<keyword evidence="2" id="KW-0812">Transmembrane</keyword>
<evidence type="ECO:0000256" key="3">
    <source>
        <dbReference type="ARBA" id="ARBA00022989"/>
    </source>
</evidence>
<dbReference type="AlphaFoldDB" id="A0A220RYZ2"/>
<dbReference type="EMBL" id="CP022278">
    <property type="protein sequence ID" value="ASK26431.1"/>
    <property type="molecule type" value="Genomic_DNA"/>
</dbReference>
<dbReference type="Pfam" id="PF01988">
    <property type="entry name" value="VIT1"/>
    <property type="match status" value="1"/>
</dbReference>
<dbReference type="Proteomes" id="UP000198238">
    <property type="component" value="Chromosome"/>
</dbReference>
<dbReference type="GO" id="GO:0030026">
    <property type="term" value="P:intracellular manganese ion homeostasis"/>
    <property type="evidence" value="ECO:0007669"/>
    <property type="project" value="InterPro"/>
</dbReference>
<dbReference type="GO" id="GO:0012505">
    <property type="term" value="C:endomembrane system"/>
    <property type="evidence" value="ECO:0007669"/>
    <property type="project" value="UniProtKB-SubCell"/>
</dbReference>
<organism evidence="5 6">
    <name type="scientific">Neisseria chenwenguii</name>
    <dbReference type="NCBI Taxonomy" id="1853278"/>
    <lineage>
        <taxon>Bacteria</taxon>
        <taxon>Pseudomonadati</taxon>
        <taxon>Pseudomonadota</taxon>
        <taxon>Betaproteobacteria</taxon>
        <taxon>Neisseriales</taxon>
        <taxon>Neisseriaceae</taxon>
        <taxon>Neisseria</taxon>
    </lineage>
</organism>
<gene>
    <name evidence="5" type="ORF">BG910_00530</name>
</gene>
<evidence type="ECO:0000313" key="5">
    <source>
        <dbReference type="EMBL" id="ASK26431.1"/>
    </source>
</evidence>
<dbReference type="InterPro" id="IPR008217">
    <property type="entry name" value="Ccc1_fam"/>
</dbReference>
<evidence type="ECO:0000256" key="2">
    <source>
        <dbReference type="ARBA" id="ARBA00022692"/>
    </source>
</evidence>
<dbReference type="CDD" id="cd02432">
    <property type="entry name" value="Nodulin-21_like_1"/>
    <property type="match status" value="1"/>
</dbReference>
<proteinExistence type="predicted"/>
<name>A0A220RYZ2_9NEIS</name>
<protein>
    <submittedName>
        <fullName evidence="5">Uncharacterized protein</fullName>
    </submittedName>
</protein>
<dbReference type="PANTHER" id="PTHR31851">
    <property type="entry name" value="FE(2+)/MN(2+) TRANSPORTER PCL1"/>
    <property type="match status" value="1"/>
</dbReference>
<dbReference type="GO" id="GO:0005384">
    <property type="term" value="F:manganese ion transmembrane transporter activity"/>
    <property type="evidence" value="ECO:0007669"/>
    <property type="project" value="InterPro"/>
</dbReference>
<keyword evidence="6" id="KW-1185">Reference proteome</keyword>
<accession>A0A220RYZ2</accession>
<reference evidence="5 6" key="1">
    <citation type="submission" date="2017-06" db="EMBL/GenBank/DDBJ databases">
        <title>Neisseria chenwenguii sp. nov., isolated from the intestinal contents of Tibetan Plateau Pika in Yushu, Qinghai Province, China.</title>
        <authorList>
            <person name="Zhang G."/>
        </authorList>
    </citation>
    <scope>NUCLEOTIDE SEQUENCE [LARGE SCALE GENOMIC DNA]</scope>
    <source>
        <strain evidence="5 6">10023</strain>
    </source>
</reference>
<sequence length="231" mass="23691">MYSQHSEAHFSNRGNWLRAGVLGANDGLISTAALLMGMAAAKPDFETLLLTGVSALAGGAVSMAAGEYVSVSSQTDTEKADLEKEKRELAKNPEAELDELTTIYTMRGLPQDLARQVAVALHKHDALAAHAQDEIGITHANAANPLQAAMASAASFVVGAVLPLAVSLLMPSENLIAGLAVLTLAGLAALGWFSAKLGGARPLRAVARVVIWGAVALGVTGIIGHVIGVAV</sequence>
<keyword evidence="3" id="KW-1133">Transmembrane helix</keyword>
<dbReference type="OrthoDB" id="9789677at2"/>
<evidence type="ECO:0000313" key="6">
    <source>
        <dbReference type="Proteomes" id="UP000198238"/>
    </source>
</evidence>
<dbReference type="KEGG" id="nei:BG910_00530"/>
<evidence type="ECO:0000256" key="4">
    <source>
        <dbReference type="ARBA" id="ARBA00023136"/>
    </source>
</evidence>
<dbReference type="RefSeq" id="WP_089035154.1">
    <property type="nucleotide sequence ID" value="NZ_CP022278.1"/>
</dbReference>
<comment type="subcellular location">
    <subcellularLocation>
        <location evidence="1">Endomembrane system</location>
        <topology evidence="1">Multi-pass membrane protein</topology>
    </subcellularLocation>
</comment>
<evidence type="ECO:0000256" key="1">
    <source>
        <dbReference type="ARBA" id="ARBA00004127"/>
    </source>
</evidence>
<keyword evidence="4" id="KW-0472">Membrane</keyword>